<dbReference type="SUPFAM" id="SSF48371">
    <property type="entry name" value="ARM repeat"/>
    <property type="match status" value="1"/>
</dbReference>
<dbReference type="InterPro" id="IPR016024">
    <property type="entry name" value="ARM-type_fold"/>
</dbReference>
<evidence type="ECO:0000313" key="1">
    <source>
        <dbReference type="EMBL" id="MEA1080655.1"/>
    </source>
</evidence>
<reference evidence="1 2" key="1">
    <citation type="submission" date="2023-12" db="EMBL/GenBank/DDBJ databases">
        <title>Marinobacter qingdaonensis sp. nov., isolated from the intertidal sediment of Qingdao, PR China.</title>
        <authorList>
            <person name="Li Y."/>
        </authorList>
    </citation>
    <scope>NUCLEOTIDE SEQUENCE [LARGE SCALE GENOMIC DNA]</scope>
    <source>
        <strain evidence="1 2">ASW11-75</strain>
    </source>
</reference>
<dbReference type="Proteomes" id="UP001305746">
    <property type="component" value="Unassembled WGS sequence"/>
</dbReference>
<sequence length="1380" mass="156149">MSNNSDLADMTLREHMLLGLAGEWRRVYDHLARQLEREFQGWQQAGNRPETLAASQWRVQQVASFLEYRVSQTLDSLGELHAGYRAFVARYQGASSELERRQHSLAYAAELGQSRRGLRADRRALDRWLDASALRDRYRRKVSEQERLLTFCVHRLNANICFFIGQFTQGRERSASLEAISNNALMERLLTSKLDHRATLAGLSLMSGLLAVSDGEFGEHIEPQLLQYCYRLCNDPAQPVWLQVQALDVITWLDGSAALDIVQERFNRGETGDQIFFRARALKVLTTVQAQADAQELFRQACTDTSEHVRQSLVRLLPVLERALGRQLIDLLLEQEQCDRVRARVLQVLPVLIESDLCPPAQALARVTAELTPDGPGLVARAAFEVLVALGQAGALSGEQLTEVAGVLTRLNLQHQDTAIRRAAAQTRERLWAGQQALAQWPKFQLLESLDWQQRSRLRLQHNVSDEELGRFFASLAGDSFGYDVRRRGARLRLTSGSRYQFRTWRLLHEFRTSASDKRQNYNHTKGRVFHGHLQAPAWHLAELSQTTVPGEPVHMAEDGDWRPYLPLVDQVLSALDQGWPTRPVDIYTPEGITRIHPPRGLFARLRARSLITLRFARLSRMRNWRSSSAQAPERYLAELEKLGFRFELLGHRDPAGERYQTDPRVRRFFPGLASIAPLPVLWSDFKTYFYSVYENNLQHLVIFLGAAAAVFFGRHVYIGRQMKQARATLPLVVGGWGTRGKSGTERLKAAVFNAEGLGVVSKTTGCEAMFLYSPAHGNLREMFLFRPYDKASIWEQVDLVRLASRFRADVFLWECMGLTPRYVQILQEQWMRDDLATITNCYPDHEDIQGPSGIEIPRVMRKFVPKRSKLITTEHNMFPFLRAAAQDKGSAIIKVSDLDAELLPADVLARFPYEEHPSNIALVLRMAEELGLEPDYALKEMADRVVPDLGVLKIYPRVTVDGRHLTFINGMSANERHAALANWRRLRFDQYHPADKPDAWVVTVINNRADRVPRSQVFARMLVDDLSADRHFLIGTNLDGLKAYIDQAWVDRLGNENFAQQSGPALAERLAEYAHQLRVSTSESMLAGRIRAMLSGLGLEPGSDAPDGTDIDALEIYCNEAGLAPEQARSVLAQGRADAQEWLDYRDLQQRLAAGSAGASELEQALTGWFERRIVVLPNSHATGDQSIRDMVNATPPGLDTHMMGMQNIKGTGLDFIYRWQAWDRHYQDGQQLLADDPERALAAARSLAAVEDFGWLDFDYLTPLLTRAAELPGNQTQAIQSELALIRSQLDQCRDRLQRADASKRESSRGERLIDALEAVLDAGAAVRRRKRVGQIYRDLAGQRISHERAALELKQINRSQKGGWLKERLLRGRSGFA</sequence>
<proteinExistence type="predicted"/>
<dbReference type="InterPro" id="IPR008337">
    <property type="entry name" value="Capsule_biosynth_CapB"/>
</dbReference>
<gene>
    <name evidence="1" type="ORF">U5822_08230</name>
</gene>
<comment type="caution">
    <text evidence="1">The sequence shown here is derived from an EMBL/GenBank/DDBJ whole genome shotgun (WGS) entry which is preliminary data.</text>
</comment>
<dbReference type="EMBL" id="JAYDCJ010000003">
    <property type="protein sequence ID" value="MEA1080655.1"/>
    <property type="molecule type" value="Genomic_DNA"/>
</dbReference>
<name>A0ABU5NXX7_9GAMM</name>
<evidence type="ECO:0000313" key="2">
    <source>
        <dbReference type="Proteomes" id="UP001305746"/>
    </source>
</evidence>
<accession>A0ABU5NXX7</accession>
<dbReference type="RefSeq" id="WP_322855147.1">
    <property type="nucleotide sequence ID" value="NZ_JAYDCJ010000003.1"/>
</dbReference>
<keyword evidence="2" id="KW-1185">Reference proteome</keyword>
<evidence type="ECO:0008006" key="3">
    <source>
        <dbReference type="Google" id="ProtNLM"/>
    </source>
</evidence>
<dbReference type="PRINTS" id="PR01758">
    <property type="entry name" value="CAPSULEPROTB"/>
</dbReference>
<organism evidence="1 2">
    <name type="scientific">Marinobacter qingdaonensis</name>
    <dbReference type="NCBI Taxonomy" id="3108486"/>
    <lineage>
        <taxon>Bacteria</taxon>
        <taxon>Pseudomonadati</taxon>
        <taxon>Pseudomonadota</taxon>
        <taxon>Gammaproteobacteria</taxon>
        <taxon>Pseudomonadales</taxon>
        <taxon>Marinobacteraceae</taxon>
        <taxon>Marinobacter</taxon>
    </lineage>
</organism>
<protein>
    <recommendedName>
        <fullName evidence="3">Poly-gamma-glutamate synthase PgsB/CapB</fullName>
    </recommendedName>
</protein>